<dbReference type="Proteomes" id="UP000823749">
    <property type="component" value="Chromosome 4"/>
</dbReference>
<sequence>MHAEQPTNAFQLVRELRLAVDIKLDYKKDIYMFDSSNVMLVAAEEIENGIRKLMESENECGEERKKRVKEMSEKCKVVVVEGGSSYNSIGLLIEDFLKTT</sequence>
<dbReference type="Gene3D" id="3.40.50.2000">
    <property type="entry name" value="Glycogen Phosphorylase B"/>
    <property type="match status" value="2"/>
</dbReference>
<evidence type="ECO:0000313" key="2">
    <source>
        <dbReference type="EMBL" id="KAG5552121.1"/>
    </source>
</evidence>
<dbReference type="InterPro" id="IPR050481">
    <property type="entry name" value="UDP-glycosyltransf_plant"/>
</dbReference>
<accession>A0AAV6KHU7</accession>
<name>A0AAV6KHU7_9ERIC</name>
<dbReference type="GO" id="GO:0035251">
    <property type="term" value="F:UDP-glucosyltransferase activity"/>
    <property type="evidence" value="ECO:0007669"/>
    <property type="project" value="InterPro"/>
</dbReference>
<protein>
    <submittedName>
        <fullName evidence="2">Uncharacterized protein</fullName>
    </submittedName>
</protein>
<evidence type="ECO:0000256" key="1">
    <source>
        <dbReference type="ARBA" id="ARBA00009995"/>
    </source>
</evidence>
<reference evidence="2" key="1">
    <citation type="submission" date="2020-08" db="EMBL/GenBank/DDBJ databases">
        <title>Plant Genome Project.</title>
        <authorList>
            <person name="Zhang R.-G."/>
        </authorList>
    </citation>
    <scope>NUCLEOTIDE SEQUENCE</scope>
    <source>
        <strain evidence="2">WSP0</strain>
        <tissue evidence="2">Leaf</tissue>
    </source>
</reference>
<comment type="similarity">
    <text evidence="1">Belongs to the UDP-glycosyltransferase family.</text>
</comment>
<dbReference type="AlphaFoldDB" id="A0AAV6KHU7"/>
<proteinExistence type="inferred from homology"/>
<dbReference type="PANTHER" id="PTHR48048">
    <property type="entry name" value="GLYCOSYLTRANSFERASE"/>
    <property type="match status" value="1"/>
</dbReference>
<dbReference type="EMBL" id="JACTNZ010000004">
    <property type="protein sequence ID" value="KAG5552121.1"/>
    <property type="molecule type" value="Genomic_DNA"/>
</dbReference>
<gene>
    <name evidence="2" type="ORF">RHGRI_010273</name>
</gene>
<organism evidence="2 3">
    <name type="scientific">Rhododendron griersonianum</name>
    <dbReference type="NCBI Taxonomy" id="479676"/>
    <lineage>
        <taxon>Eukaryota</taxon>
        <taxon>Viridiplantae</taxon>
        <taxon>Streptophyta</taxon>
        <taxon>Embryophyta</taxon>
        <taxon>Tracheophyta</taxon>
        <taxon>Spermatophyta</taxon>
        <taxon>Magnoliopsida</taxon>
        <taxon>eudicotyledons</taxon>
        <taxon>Gunneridae</taxon>
        <taxon>Pentapetalae</taxon>
        <taxon>asterids</taxon>
        <taxon>Ericales</taxon>
        <taxon>Ericaceae</taxon>
        <taxon>Ericoideae</taxon>
        <taxon>Rhodoreae</taxon>
        <taxon>Rhododendron</taxon>
    </lineage>
</organism>
<evidence type="ECO:0000313" key="3">
    <source>
        <dbReference type="Proteomes" id="UP000823749"/>
    </source>
</evidence>
<comment type="caution">
    <text evidence="2">The sequence shown here is derived from an EMBL/GenBank/DDBJ whole genome shotgun (WGS) entry which is preliminary data.</text>
</comment>
<keyword evidence="3" id="KW-1185">Reference proteome</keyword>
<dbReference type="SUPFAM" id="SSF53756">
    <property type="entry name" value="UDP-Glycosyltransferase/glycogen phosphorylase"/>
    <property type="match status" value="1"/>
</dbReference>
<dbReference type="PANTHER" id="PTHR48048:SF45">
    <property type="entry name" value="GLYCOSYLTRANSFERASE"/>
    <property type="match status" value="1"/>
</dbReference>